<keyword evidence="11" id="KW-1185">Reference proteome</keyword>
<dbReference type="SMART" id="SM00046">
    <property type="entry name" value="DAGKc"/>
    <property type="match status" value="1"/>
</dbReference>
<dbReference type="InterPro" id="IPR045540">
    <property type="entry name" value="YegS/DAGK_C"/>
</dbReference>
<keyword evidence="4" id="KW-0547">Nucleotide-binding</keyword>
<evidence type="ECO:0000256" key="4">
    <source>
        <dbReference type="ARBA" id="ARBA00022741"/>
    </source>
</evidence>
<dbReference type="InterPro" id="IPR001206">
    <property type="entry name" value="Diacylglycerol_kinase_cat_dom"/>
</dbReference>
<keyword evidence="7" id="KW-0444">Lipid biosynthesis</keyword>
<dbReference type="GO" id="GO:0008654">
    <property type="term" value="P:phospholipid biosynthetic process"/>
    <property type="evidence" value="ECO:0007669"/>
    <property type="project" value="UniProtKB-KW"/>
</dbReference>
<keyword evidence="8" id="KW-1208">Phospholipid metabolism</keyword>
<evidence type="ECO:0000313" key="10">
    <source>
        <dbReference type="EMBL" id="QIZ73436.1"/>
    </source>
</evidence>
<dbReference type="InterPro" id="IPR050187">
    <property type="entry name" value="Lipid_Phosphate_FormReg"/>
</dbReference>
<dbReference type="RefSeq" id="WP_168571582.1">
    <property type="nucleotide sequence ID" value="NZ_CP051167.1"/>
</dbReference>
<proteinExistence type="inferred from homology"/>
<dbReference type="AlphaFoldDB" id="A0A6H1U4T3"/>
<evidence type="ECO:0000256" key="2">
    <source>
        <dbReference type="ARBA" id="ARBA00005983"/>
    </source>
</evidence>
<dbReference type="GO" id="GO:0005524">
    <property type="term" value="F:ATP binding"/>
    <property type="evidence" value="ECO:0007669"/>
    <property type="project" value="UniProtKB-KW"/>
</dbReference>
<dbReference type="PROSITE" id="PS50146">
    <property type="entry name" value="DAGK"/>
    <property type="match status" value="1"/>
</dbReference>
<sequence>MSDPLVYPKSGRRSQNCPQQTHLKLTENGLVWQENGNRQSLSSDEILGVEKMSGNPLGFVVSACPTIARRSWEPRRSPRTRTLYKKAFICKSEAQRSRWVGAIAAALPDNPRRRWWVAVNPVSGRRRGWQIFEQVRPVLEAAGVQLTAIATTHPGHVRDLVRNIDLSQYDGLALVGGDGIVHEAIAGLASREDAENALKTPIAPIPAGTGNGLCKALLDAATEAYDPIAAALAIAKGRPRPLDLAAIAHRGRRYYSLLSLSWAIVSEVDIHSERLRFLGSLRTDLYAIWQILKLPTYRARFSFLPYDRANLLTENHLKNSQTLEKDWQTIEAEFIVFWAMNVPWSAYNLKPAPLAHLSDGAIDVVAIRRGVSRWQVLRAFLKCATGDHLTLPGVEYYKVAAFTLDPFVQNSIISLDGEAIAADSVNIEVLPGKARVMSLETTI</sequence>
<dbReference type="InterPro" id="IPR016064">
    <property type="entry name" value="NAD/diacylglycerol_kinase_sf"/>
</dbReference>
<evidence type="ECO:0000256" key="8">
    <source>
        <dbReference type="ARBA" id="ARBA00023264"/>
    </source>
</evidence>
<evidence type="ECO:0000256" key="7">
    <source>
        <dbReference type="ARBA" id="ARBA00023209"/>
    </source>
</evidence>
<gene>
    <name evidence="10" type="ORF">HCG48_24885</name>
</gene>
<dbReference type="Pfam" id="PF00781">
    <property type="entry name" value="DAGK_cat"/>
    <property type="match status" value="1"/>
</dbReference>
<dbReference type="Gene3D" id="3.40.50.10330">
    <property type="entry name" value="Probable inorganic polyphosphate/atp-NAD kinase, domain 1"/>
    <property type="match status" value="1"/>
</dbReference>
<evidence type="ECO:0000256" key="1">
    <source>
        <dbReference type="ARBA" id="ARBA00001946"/>
    </source>
</evidence>
<dbReference type="GO" id="GO:0016020">
    <property type="term" value="C:membrane"/>
    <property type="evidence" value="ECO:0007669"/>
    <property type="project" value="TreeGrafter"/>
</dbReference>
<dbReference type="GO" id="GO:0001727">
    <property type="term" value="F:lipid kinase activity"/>
    <property type="evidence" value="ECO:0007669"/>
    <property type="project" value="TreeGrafter"/>
</dbReference>
<dbReference type="GO" id="GO:0005737">
    <property type="term" value="C:cytoplasm"/>
    <property type="evidence" value="ECO:0007669"/>
    <property type="project" value="TreeGrafter"/>
</dbReference>
<organism evidence="10 11">
    <name type="scientific">Oxynema aestuarii AP17</name>
    <dbReference type="NCBI Taxonomy" id="2064643"/>
    <lineage>
        <taxon>Bacteria</taxon>
        <taxon>Bacillati</taxon>
        <taxon>Cyanobacteriota</taxon>
        <taxon>Cyanophyceae</taxon>
        <taxon>Oscillatoriophycideae</taxon>
        <taxon>Oscillatoriales</taxon>
        <taxon>Oscillatoriaceae</taxon>
        <taxon>Oxynema</taxon>
        <taxon>Oxynema aestuarii</taxon>
    </lineage>
</organism>
<dbReference type="InterPro" id="IPR017438">
    <property type="entry name" value="ATP-NAD_kinase_N"/>
</dbReference>
<dbReference type="PANTHER" id="PTHR12358">
    <property type="entry name" value="SPHINGOSINE KINASE"/>
    <property type="match status" value="1"/>
</dbReference>
<dbReference type="SUPFAM" id="SSF111331">
    <property type="entry name" value="NAD kinase/diacylglycerol kinase-like"/>
    <property type="match status" value="1"/>
</dbReference>
<keyword evidence="3" id="KW-0808">Transferase</keyword>
<accession>A0A6H1U4T3</accession>
<dbReference type="GO" id="GO:0016773">
    <property type="term" value="F:phosphotransferase activity, alcohol group as acceptor"/>
    <property type="evidence" value="ECO:0007669"/>
    <property type="project" value="UniProtKB-ARBA"/>
</dbReference>
<keyword evidence="7" id="KW-0443">Lipid metabolism</keyword>
<evidence type="ECO:0000256" key="3">
    <source>
        <dbReference type="ARBA" id="ARBA00022679"/>
    </source>
</evidence>
<dbReference type="GO" id="GO:0046512">
    <property type="term" value="P:sphingosine biosynthetic process"/>
    <property type="evidence" value="ECO:0007669"/>
    <property type="project" value="TreeGrafter"/>
</dbReference>
<keyword evidence="5" id="KW-0418">Kinase</keyword>
<evidence type="ECO:0000256" key="6">
    <source>
        <dbReference type="ARBA" id="ARBA00022840"/>
    </source>
</evidence>
<dbReference type="Pfam" id="PF19279">
    <property type="entry name" value="YegS_C"/>
    <property type="match status" value="1"/>
</dbReference>
<dbReference type="PANTHER" id="PTHR12358:SF31">
    <property type="entry name" value="ACYLGLYCEROL KINASE, MITOCHONDRIAL"/>
    <property type="match status" value="1"/>
</dbReference>
<evidence type="ECO:0000256" key="5">
    <source>
        <dbReference type="ARBA" id="ARBA00022777"/>
    </source>
</evidence>
<dbReference type="EMBL" id="CP051167">
    <property type="protein sequence ID" value="QIZ73436.1"/>
    <property type="molecule type" value="Genomic_DNA"/>
</dbReference>
<protein>
    <recommendedName>
        <fullName evidence="9">DAGKc domain-containing protein</fullName>
    </recommendedName>
</protein>
<reference evidence="10 11" key="1">
    <citation type="submission" date="2020-04" db="EMBL/GenBank/DDBJ databases">
        <authorList>
            <person name="Basu S."/>
            <person name="Maruthanayagam V."/>
            <person name="Chakraborty S."/>
            <person name="Pramanik A."/>
            <person name="Mukherjee J."/>
            <person name="Brink B."/>
        </authorList>
    </citation>
    <scope>NUCLEOTIDE SEQUENCE [LARGE SCALE GENOMIC DNA]</scope>
    <source>
        <strain evidence="10 11">AP17</strain>
    </source>
</reference>
<feature type="domain" description="DAGKc" evidence="9">
    <location>
        <begin position="110"/>
        <end position="251"/>
    </location>
</feature>
<dbReference type="Gene3D" id="2.60.200.40">
    <property type="match status" value="1"/>
</dbReference>
<name>A0A6H1U4T3_9CYAN</name>
<comment type="cofactor">
    <cofactor evidence="1">
        <name>Mg(2+)</name>
        <dbReference type="ChEBI" id="CHEBI:18420"/>
    </cofactor>
</comment>
<comment type="similarity">
    <text evidence="2">Belongs to the diacylglycerol/lipid kinase family.</text>
</comment>
<evidence type="ECO:0000313" key="11">
    <source>
        <dbReference type="Proteomes" id="UP000500857"/>
    </source>
</evidence>
<evidence type="ECO:0000259" key="9">
    <source>
        <dbReference type="PROSITE" id="PS50146"/>
    </source>
</evidence>
<dbReference type="KEGG" id="oxy:HCG48_24885"/>
<keyword evidence="6" id="KW-0067">ATP-binding</keyword>
<keyword evidence="7" id="KW-0594">Phospholipid biosynthesis</keyword>
<dbReference type="Proteomes" id="UP000500857">
    <property type="component" value="Chromosome"/>
</dbReference>